<gene>
    <name evidence="1" type="ORF">EU555_33085</name>
</gene>
<reference evidence="1 2" key="1">
    <citation type="submission" date="2019-04" db="EMBL/GenBank/DDBJ databases">
        <authorList>
            <person name="Feng G."/>
            <person name="Zhu H."/>
        </authorList>
    </citation>
    <scope>NUCLEOTIDE SEQUENCE [LARGE SCALE GENOMIC DNA]</scope>
    <source>
        <strain evidence="1 2">6HR-1</strain>
    </source>
</reference>
<dbReference type="EMBL" id="SRLB01000049">
    <property type="protein sequence ID" value="TGD93747.1"/>
    <property type="molecule type" value="Genomic_DNA"/>
</dbReference>
<name>A0A4Z0NDI0_9HYPH</name>
<evidence type="ECO:0000313" key="2">
    <source>
        <dbReference type="Proteomes" id="UP000297535"/>
    </source>
</evidence>
<keyword evidence="2" id="KW-1185">Reference proteome</keyword>
<organism evidence="1 2">
    <name type="scientific">Methylobacterium nonmethylotrophicum</name>
    <dbReference type="NCBI Taxonomy" id="1141884"/>
    <lineage>
        <taxon>Bacteria</taxon>
        <taxon>Pseudomonadati</taxon>
        <taxon>Pseudomonadota</taxon>
        <taxon>Alphaproteobacteria</taxon>
        <taxon>Hyphomicrobiales</taxon>
        <taxon>Methylobacteriaceae</taxon>
        <taxon>Methylobacterium</taxon>
    </lineage>
</organism>
<dbReference type="Proteomes" id="UP000297535">
    <property type="component" value="Unassembled WGS sequence"/>
</dbReference>
<proteinExistence type="predicted"/>
<protein>
    <submittedName>
        <fullName evidence="1">Uncharacterized protein</fullName>
    </submittedName>
</protein>
<evidence type="ECO:0000313" key="1">
    <source>
        <dbReference type="EMBL" id="TGD93747.1"/>
    </source>
</evidence>
<sequence>MPLPAAAPPALAAIVDDGAQRLLVRFASLSARAQRQGDPEIARRLDRSGLTAAATWLRAQHGPVPPPLLPVRPDLLEALED</sequence>
<comment type="caution">
    <text evidence="1">The sequence shown here is derived from an EMBL/GenBank/DDBJ whole genome shotgun (WGS) entry which is preliminary data.</text>
</comment>
<dbReference type="AlphaFoldDB" id="A0A4Z0NDI0"/>
<accession>A0A4Z0NDI0</accession>